<organism evidence="2 3">
    <name type="scientific">Brachionus plicatilis</name>
    <name type="common">Marine rotifer</name>
    <name type="synonym">Brachionus muelleri</name>
    <dbReference type="NCBI Taxonomy" id="10195"/>
    <lineage>
        <taxon>Eukaryota</taxon>
        <taxon>Metazoa</taxon>
        <taxon>Spiralia</taxon>
        <taxon>Gnathifera</taxon>
        <taxon>Rotifera</taxon>
        <taxon>Eurotatoria</taxon>
        <taxon>Monogononta</taxon>
        <taxon>Pseudotrocha</taxon>
        <taxon>Ploima</taxon>
        <taxon>Brachionidae</taxon>
        <taxon>Brachionus</taxon>
    </lineage>
</organism>
<gene>
    <name evidence="2" type="ORF">BpHYR1_020782</name>
</gene>
<dbReference type="EMBL" id="REGN01012685">
    <property type="protein sequence ID" value="RMZ94986.1"/>
    <property type="molecule type" value="Genomic_DNA"/>
</dbReference>
<feature type="non-terminal residue" evidence="2">
    <location>
        <position position="104"/>
    </location>
</feature>
<accession>A0A3M7P7B4</accession>
<protein>
    <submittedName>
        <fullName evidence="2">Uncharacterized protein</fullName>
    </submittedName>
</protein>
<evidence type="ECO:0000313" key="3">
    <source>
        <dbReference type="Proteomes" id="UP000276133"/>
    </source>
</evidence>
<feature type="compositionally biased region" description="Basic residues" evidence="1">
    <location>
        <begin position="24"/>
        <end position="33"/>
    </location>
</feature>
<feature type="region of interest" description="Disordered" evidence="1">
    <location>
        <begin position="1"/>
        <end position="52"/>
    </location>
</feature>
<name>A0A3M7P7B4_BRAPC</name>
<comment type="caution">
    <text evidence="2">The sequence shown here is derived from an EMBL/GenBank/DDBJ whole genome shotgun (WGS) entry which is preliminary data.</text>
</comment>
<keyword evidence="3" id="KW-1185">Reference proteome</keyword>
<sequence>MDQNVSALDPIDLSPTMPPQPQRNQRRGTSMKRIKTDQEEESSDDDPTASPKQIEELIKQNKKLIAANDKQIKKAETFSDTVESLNALIAKVSESITLSESKLM</sequence>
<evidence type="ECO:0000313" key="2">
    <source>
        <dbReference type="EMBL" id="RMZ94986.1"/>
    </source>
</evidence>
<reference evidence="2 3" key="1">
    <citation type="journal article" date="2018" name="Sci. Rep.">
        <title>Genomic signatures of local adaptation to the degree of environmental predictability in rotifers.</title>
        <authorList>
            <person name="Franch-Gras L."/>
            <person name="Hahn C."/>
            <person name="Garcia-Roger E.M."/>
            <person name="Carmona M.J."/>
            <person name="Serra M."/>
            <person name="Gomez A."/>
        </authorList>
    </citation>
    <scope>NUCLEOTIDE SEQUENCE [LARGE SCALE GENOMIC DNA]</scope>
    <source>
        <strain evidence="2">HYR1</strain>
    </source>
</reference>
<dbReference type="AlphaFoldDB" id="A0A3M7P7B4"/>
<dbReference type="Proteomes" id="UP000276133">
    <property type="component" value="Unassembled WGS sequence"/>
</dbReference>
<feature type="compositionally biased region" description="Acidic residues" evidence="1">
    <location>
        <begin position="38"/>
        <end position="47"/>
    </location>
</feature>
<evidence type="ECO:0000256" key="1">
    <source>
        <dbReference type="SAM" id="MobiDB-lite"/>
    </source>
</evidence>
<proteinExistence type="predicted"/>